<dbReference type="GO" id="GO:0004519">
    <property type="term" value="F:endonuclease activity"/>
    <property type="evidence" value="ECO:0007669"/>
    <property type="project" value="InterPro"/>
</dbReference>
<dbReference type="Proteomes" id="UP000243540">
    <property type="component" value="Unassembled WGS sequence"/>
</dbReference>
<dbReference type="InterPro" id="IPR003615">
    <property type="entry name" value="HNH_nuc"/>
</dbReference>
<evidence type="ECO:0000313" key="2">
    <source>
        <dbReference type="EMBL" id="OTA29251.1"/>
    </source>
</evidence>
<feature type="domain" description="HNH nuclease" evidence="1">
    <location>
        <begin position="14"/>
        <end position="75"/>
    </location>
</feature>
<dbReference type="AlphaFoldDB" id="A0A1Y2SYA7"/>
<proteinExistence type="predicted"/>
<dbReference type="InterPro" id="IPR002711">
    <property type="entry name" value="HNH"/>
</dbReference>
<dbReference type="Gene3D" id="1.10.30.50">
    <property type="match status" value="1"/>
</dbReference>
<dbReference type="Pfam" id="PF01844">
    <property type="entry name" value="HNH"/>
    <property type="match status" value="1"/>
</dbReference>
<reference evidence="2 3" key="1">
    <citation type="submission" date="2017-04" db="EMBL/GenBank/DDBJ databases">
        <title>Draft genome sequences of Alloscardovia macacae UMA81211 and UMA81212 isolated from the feces of a rhesus macaque (Macaca mulatta).</title>
        <authorList>
            <person name="Albert K."/>
            <person name="Sela D.A."/>
        </authorList>
    </citation>
    <scope>NUCLEOTIDE SEQUENCE [LARGE SCALE GENOMIC DNA]</scope>
    <source>
        <strain evidence="2 3">UMA81212</strain>
    </source>
</reference>
<sequence>MNNPRRLNSARRNKLRARVLATYTHCHLCGKPVDKSLAGTVLPGAPEVDEIIPVSRGGNPYAFENCQLAHRACNRLKSNHTTAWARARLAQQPPELGAGRVNETSMW</sequence>
<dbReference type="CDD" id="cd00085">
    <property type="entry name" value="HNHc"/>
    <property type="match status" value="1"/>
</dbReference>
<dbReference type="RefSeq" id="WP_086106503.1">
    <property type="nucleotide sequence ID" value="NZ_NEKB01000003.1"/>
</dbReference>
<dbReference type="SMART" id="SM00507">
    <property type="entry name" value="HNHc"/>
    <property type="match status" value="1"/>
</dbReference>
<evidence type="ECO:0000259" key="1">
    <source>
        <dbReference type="SMART" id="SM00507"/>
    </source>
</evidence>
<evidence type="ECO:0000313" key="3">
    <source>
        <dbReference type="Proteomes" id="UP000243540"/>
    </source>
</evidence>
<dbReference type="OrthoDB" id="2084290at2"/>
<comment type="caution">
    <text evidence="2">The sequence shown here is derived from an EMBL/GenBank/DDBJ whole genome shotgun (WGS) entry which is preliminary data.</text>
</comment>
<dbReference type="GO" id="GO:0008270">
    <property type="term" value="F:zinc ion binding"/>
    <property type="evidence" value="ECO:0007669"/>
    <property type="project" value="InterPro"/>
</dbReference>
<accession>A0A1Y2SYA7</accession>
<dbReference type="EMBL" id="NEKC01000007">
    <property type="protein sequence ID" value="OTA29251.1"/>
    <property type="molecule type" value="Genomic_DNA"/>
</dbReference>
<name>A0A1Y2SYA7_9BIFI</name>
<dbReference type="STRING" id="1160091.B9T39_03795"/>
<organism evidence="2 3">
    <name type="scientific">Alloscardovia macacae</name>
    <dbReference type="NCBI Taxonomy" id="1160091"/>
    <lineage>
        <taxon>Bacteria</taxon>
        <taxon>Bacillati</taxon>
        <taxon>Actinomycetota</taxon>
        <taxon>Actinomycetes</taxon>
        <taxon>Bifidobacteriales</taxon>
        <taxon>Bifidobacteriaceae</taxon>
        <taxon>Alloscardovia</taxon>
    </lineage>
</organism>
<dbReference type="GO" id="GO:0003676">
    <property type="term" value="F:nucleic acid binding"/>
    <property type="evidence" value="ECO:0007669"/>
    <property type="project" value="InterPro"/>
</dbReference>
<protein>
    <recommendedName>
        <fullName evidence="1">HNH nuclease domain-containing protein</fullName>
    </recommendedName>
</protein>
<gene>
    <name evidence="2" type="ORF">B9T39_03795</name>
</gene>